<evidence type="ECO:0000256" key="3">
    <source>
        <dbReference type="ARBA" id="ARBA00023136"/>
    </source>
</evidence>
<protein>
    <recommendedName>
        <fullName evidence="6">PAT complex subunit CCDC47</fullName>
    </recommendedName>
    <alternativeName>
        <fullName evidence="7">Coiled-coil domain-containing protein 47</fullName>
    </alternativeName>
</protein>
<evidence type="ECO:0000256" key="1">
    <source>
        <dbReference type="ARBA" id="ARBA00022692"/>
    </source>
</evidence>
<dbReference type="Pfam" id="PF07946">
    <property type="entry name" value="CCDC47"/>
    <property type="match status" value="1"/>
</dbReference>
<dbReference type="InterPro" id="IPR012879">
    <property type="entry name" value="CCDC47"/>
</dbReference>
<keyword evidence="12" id="KW-1185">Reference proteome</keyword>
<proteinExistence type="inferred from homology"/>
<evidence type="ECO:0000256" key="4">
    <source>
        <dbReference type="ARBA" id="ARBA00034697"/>
    </source>
</evidence>
<organism evidence="11 12">
    <name type="scientific">Bemisia tabaci</name>
    <name type="common">Sweetpotato whitefly</name>
    <name type="synonym">Aleurodes tabaci</name>
    <dbReference type="NCBI Taxonomy" id="7038"/>
    <lineage>
        <taxon>Eukaryota</taxon>
        <taxon>Metazoa</taxon>
        <taxon>Ecdysozoa</taxon>
        <taxon>Arthropoda</taxon>
        <taxon>Hexapoda</taxon>
        <taxon>Insecta</taxon>
        <taxon>Pterygota</taxon>
        <taxon>Neoptera</taxon>
        <taxon>Paraneoptera</taxon>
        <taxon>Hemiptera</taxon>
        <taxon>Sternorrhyncha</taxon>
        <taxon>Aleyrodoidea</taxon>
        <taxon>Aleyrodidae</taxon>
        <taxon>Aleyrodinae</taxon>
        <taxon>Bemisia</taxon>
    </lineage>
</organism>
<dbReference type="GO" id="GO:0032469">
    <property type="term" value="P:endoplasmic reticulum calcium ion homeostasis"/>
    <property type="evidence" value="ECO:0007669"/>
    <property type="project" value="InterPro"/>
</dbReference>
<evidence type="ECO:0000256" key="6">
    <source>
        <dbReference type="ARBA" id="ARBA00034875"/>
    </source>
</evidence>
<keyword evidence="3 9" id="KW-0472">Membrane</keyword>
<evidence type="ECO:0000256" key="7">
    <source>
        <dbReference type="ARBA" id="ARBA00034902"/>
    </source>
</evidence>
<feature type="transmembrane region" description="Helical" evidence="9">
    <location>
        <begin position="127"/>
        <end position="145"/>
    </location>
</feature>
<feature type="compositionally biased region" description="Basic residues" evidence="8">
    <location>
        <begin position="451"/>
        <end position="467"/>
    </location>
</feature>
<dbReference type="GO" id="GO:0030867">
    <property type="term" value="C:rough endoplasmic reticulum membrane"/>
    <property type="evidence" value="ECO:0007669"/>
    <property type="project" value="UniProtKB-SubCell"/>
</dbReference>
<comment type="subcellular location">
    <subcellularLocation>
        <location evidence="4">Rough endoplasmic reticulum membrane</location>
        <topology evidence="4">Single-pass type I membrane protein</topology>
    </subcellularLocation>
</comment>
<dbReference type="PANTHER" id="PTHR12883">
    <property type="entry name" value="ADIPOCYTE-SPECIFIC PROTEIN 4-RELATED"/>
    <property type="match status" value="1"/>
</dbReference>
<dbReference type="Proteomes" id="UP001152759">
    <property type="component" value="Chromosome 4"/>
</dbReference>
<evidence type="ECO:0000313" key="11">
    <source>
        <dbReference type="EMBL" id="CAH0389099.1"/>
    </source>
</evidence>
<keyword evidence="2 9" id="KW-1133">Transmembrane helix</keyword>
<keyword evidence="10" id="KW-0732">Signal</keyword>
<evidence type="ECO:0000313" key="12">
    <source>
        <dbReference type="Proteomes" id="UP001152759"/>
    </source>
</evidence>
<accession>A0A9P0ABN4</accession>
<reference evidence="11" key="1">
    <citation type="submission" date="2021-12" db="EMBL/GenBank/DDBJ databases">
        <authorList>
            <person name="King R."/>
        </authorList>
    </citation>
    <scope>NUCLEOTIDE SEQUENCE</scope>
</reference>
<evidence type="ECO:0000256" key="10">
    <source>
        <dbReference type="SAM" id="SignalP"/>
    </source>
</evidence>
<name>A0A9P0ABN4_BEMTA</name>
<gene>
    <name evidence="11" type="ORF">BEMITA_LOCUS7964</name>
</gene>
<feature type="chain" id="PRO_5040347981" description="PAT complex subunit CCDC47" evidence="10">
    <location>
        <begin position="21"/>
        <end position="467"/>
    </location>
</feature>
<evidence type="ECO:0000256" key="2">
    <source>
        <dbReference type="ARBA" id="ARBA00022989"/>
    </source>
</evidence>
<dbReference type="PANTHER" id="PTHR12883:SF0">
    <property type="entry name" value="PAT COMPLEX SUBUNIT CCDC47"/>
    <property type="match status" value="1"/>
</dbReference>
<dbReference type="AlphaFoldDB" id="A0A9P0ABN4"/>
<keyword evidence="1 9" id="KW-0812">Transmembrane</keyword>
<sequence length="467" mass="54119">MKYYYLVTILFSLICYQILAAVQFREDVEDNEFAEFEEFDEEEVKSAKPYVKEAPQARKIEQTIEEGNDFNEDDVVVEDDESEIDHFNDDEEFEGFDGADPSTKSKEAPKITITNVPLHLRTNFNSFYLEILMISGLVIYFLNFFTGKNKNIKIATSWFETHKSLLKENFTLVGDDGKVEMESETLIKESDSVFTLWCSGRTCCDGMLVELKLIKRQDLVAVIANWMRPSNDQIHVRIDVTKEDMDSFVLCIANKKMATKLSKEMNDLSIYCPERKPGDKFRLSNNFNVMSEISEATNGILDSKVTNTLNTFAKYIDCIHISDQFSGPKPTEDVPVTTQPETKKVMIFEFNFPSKSKSTTELTETSLILFHFIFYIMNRVKRLRLSKESKAKADKNRAKVEESFLKSTHAARAEAAAARKEEKKRLEKERILQEEDPLKQKRWEEKELKRQMKKKTPKMKQLKVKAV</sequence>
<feature type="region of interest" description="Disordered" evidence="8">
    <location>
        <begin position="412"/>
        <end position="433"/>
    </location>
</feature>
<dbReference type="KEGG" id="btab:109037976"/>
<evidence type="ECO:0000256" key="8">
    <source>
        <dbReference type="SAM" id="MobiDB-lite"/>
    </source>
</evidence>
<feature type="compositionally biased region" description="Basic and acidic residues" evidence="8">
    <location>
        <begin position="417"/>
        <end position="433"/>
    </location>
</feature>
<evidence type="ECO:0000256" key="9">
    <source>
        <dbReference type="SAM" id="Phobius"/>
    </source>
</evidence>
<feature type="region of interest" description="Disordered" evidence="8">
    <location>
        <begin position="445"/>
        <end position="467"/>
    </location>
</feature>
<dbReference type="EMBL" id="OU963865">
    <property type="protein sequence ID" value="CAH0389099.1"/>
    <property type="molecule type" value="Genomic_DNA"/>
</dbReference>
<feature type="signal peptide" evidence="10">
    <location>
        <begin position="1"/>
        <end position="20"/>
    </location>
</feature>
<comment type="similarity">
    <text evidence="5">Belongs to the CCDC47 family.</text>
</comment>
<evidence type="ECO:0000256" key="5">
    <source>
        <dbReference type="ARBA" id="ARBA00034746"/>
    </source>
</evidence>
<dbReference type="GO" id="GO:0005509">
    <property type="term" value="F:calcium ion binding"/>
    <property type="evidence" value="ECO:0007669"/>
    <property type="project" value="InterPro"/>
</dbReference>